<dbReference type="UniPathway" id="UPA00934"/>
<gene>
    <name evidence="6" type="ORF">SAMN02745243_02885</name>
</gene>
<organism evidence="6 7">
    <name type="scientific">Hespellia stercorisuis DSM 15480</name>
    <dbReference type="NCBI Taxonomy" id="1121950"/>
    <lineage>
        <taxon>Bacteria</taxon>
        <taxon>Bacillati</taxon>
        <taxon>Bacillota</taxon>
        <taxon>Clostridia</taxon>
        <taxon>Lachnospirales</taxon>
        <taxon>Lachnospiraceae</taxon>
        <taxon>Hespellia</taxon>
    </lineage>
</organism>
<evidence type="ECO:0000256" key="2">
    <source>
        <dbReference type="ARBA" id="ARBA00013064"/>
    </source>
</evidence>
<evidence type="ECO:0000256" key="3">
    <source>
        <dbReference type="ARBA" id="ARBA00022801"/>
    </source>
</evidence>
<name>A0A1M6S995_9FIRM</name>
<dbReference type="GO" id="GO:0045227">
    <property type="term" value="P:capsule polysaccharide biosynthetic process"/>
    <property type="evidence" value="ECO:0007669"/>
    <property type="project" value="UniProtKB-UniPathway"/>
</dbReference>
<evidence type="ECO:0000313" key="7">
    <source>
        <dbReference type="Proteomes" id="UP000184301"/>
    </source>
</evidence>
<dbReference type="PANTHER" id="PTHR39181">
    <property type="entry name" value="TYROSINE-PROTEIN PHOSPHATASE YWQE"/>
    <property type="match status" value="1"/>
</dbReference>
<dbReference type="STRING" id="1121950.SAMN02745243_02885"/>
<comment type="catalytic activity">
    <reaction evidence="5">
        <text>O-phospho-L-tyrosyl-[protein] + H2O = L-tyrosyl-[protein] + phosphate</text>
        <dbReference type="Rhea" id="RHEA:10684"/>
        <dbReference type="Rhea" id="RHEA-COMP:10136"/>
        <dbReference type="Rhea" id="RHEA-COMP:20101"/>
        <dbReference type="ChEBI" id="CHEBI:15377"/>
        <dbReference type="ChEBI" id="CHEBI:43474"/>
        <dbReference type="ChEBI" id="CHEBI:46858"/>
        <dbReference type="ChEBI" id="CHEBI:61978"/>
        <dbReference type="EC" id="3.1.3.48"/>
    </reaction>
</comment>
<dbReference type="GO" id="GO:0030145">
    <property type="term" value="F:manganese ion binding"/>
    <property type="evidence" value="ECO:0007669"/>
    <property type="project" value="InterPro"/>
</dbReference>
<dbReference type="InterPro" id="IPR032466">
    <property type="entry name" value="Metal_Hydrolase"/>
</dbReference>
<evidence type="ECO:0000256" key="5">
    <source>
        <dbReference type="ARBA" id="ARBA00051722"/>
    </source>
</evidence>
<evidence type="ECO:0000256" key="4">
    <source>
        <dbReference type="ARBA" id="ARBA00022912"/>
    </source>
</evidence>
<dbReference type="OrthoDB" id="9788539at2"/>
<dbReference type="GO" id="GO:0004725">
    <property type="term" value="F:protein tyrosine phosphatase activity"/>
    <property type="evidence" value="ECO:0007669"/>
    <property type="project" value="UniProtKB-EC"/>
</dbReference>
<dbReference type="PANTHER" id="PTHR39181:SF1">
    <property type="entry name" value="TYROSINE-PROTEIN PHOSPHATASE YWQE"/>
    <property type="match status" value="1"/>
</dbReference>
<dbReference type="AlphaFoldDB" id="A0A1M6S995"/>
<protein>
    <recommendedName>
        <fullName evidence="2">protein-tyrosine-phosphatase</fullName>
        <ecNumber evidence="2">3.1.3.48</ecNumber>
    </recommendedName>
</protein>
<keyword evidence="4" id="KW-0904">Protein phosphatase</keyword>
<dbReference type="EC" id="3.1.3.48" evidence="2"/>
<dbReference type="SUPFAM" id="SSF51556">
    <property type="entry name" value="Metallo-dependent hydrolases"/>
    <property type="match status" value="1"/>
</dbReference>
<dbReference type="Pfam" id="PF19567">
    <property type="entry name" value="CpsB_CapC"/>
    <property type="match status" value="1"/>
</dbReference>
<keyword evidence="7" id="KW-1185">Reference proteome</keyword>
<dbReference type="RefSeq" id="WP_073111695.1">
    <property type="nucleotide sequence ID" value="NZ_FQZY01000047.1"/>
</dbReference>
<dbReference type="InterPro" id="IPR016667">
    <property type="entry name" value="Caps_polysacc_synth_CpsB/CapC"/>
</dbReference>
<reference evidence="6 7" key="1">
    <citation type="submission" date="2016-11" db="EMBL/GenBank/DDBJ databases">
        <authorList>
            <person name="Jaros S."/>
            <person name="Januszkiewicz K."/>
            <person name="Wedrychowicz H."/>
        </authorList>
    </citation>
    <scope>NUCLEOTIDE SEQUENCE [LARGE SCALE GENOMIC DNA]</scope>
    <source>
        <strain evidence="6 7">DSM 15480</strain>
    </source>
</reference>
<accession>A0A1M6S995</accession>
<keyword evidence="3" id="KW-0378">Hydrolase</keyword>
<dbReference type="Proteomes" id="UP000184301">
    <property type="component" value="Unassembled WGS sequence"/>
</dbReference>
<dbReference type="PIRSF" id="PIRSF016557">
    <property type="entry name" value="Caps_synth_CpsB"/>
    <property type="match status" value="1"/>
</dbReference>
<proteinExistence type="inferred from homology"/>
<sequence length="243" mass="27522">MRLTEYADMHCHILPGVDDGSDSMEESLAMLKRLYAQGVRDVILTPHFAAGGKNPGREKLEDAFAGLKKVCGEILQDMRLYMGNELLYQDGTTECLKNGEAYTMAGSRYVLVEFGVRMAYNRIERAVAGLIAKGYRPIIAHMERYESLHKQEERIKDLIKAGAYLQMNADSVTGGVLDKRASYCRKLVSRGYIHFISTDAHDLRERPPELHQAMERLSKICDERRLGELFGGNARKVIDNQYI</sequence>
<dbReference type="EMBL" id="FQZY01000047">
    <property type="protein sequence ID" value="SHK41127.1"/>
    <property type="molecule type" value="Genomic_DNA"/>
</dbReference>
<evidence type="ECO:0000313" key="6">
    <source>
        <dbReference type="EMBL" id="SHK41127.1"/>
    </source>
</evidence>
<comment type="similarity">
    <text evidence="1">Belongs to the metallo-dependent hydrolases superfamily. CpsB/CapC family.</text>
</comment>
<evidence type="ECO:0000256" key="1">
    <source>
        <dbReference type="ARBA" id="ARBA00005750"/>
    </source>
</evidence>
<dbReference type="Gene3D" id="3.20.20.140">
    <property type="entry name" value="Metal-dependent hydrolases"/>
    <property type="match status" value="1"/>
</dbReference>